<dbReference type="Gene3D" id="3.80.10.10">
    <property type="entry name" value="Ribonuclease Inhibitor"/>
    <property type="match status" value="1"/>
</dbReference>
<sequence length="962" mass="109154">MEAALVSASTGVMKPLLSKLTKLLEHECVKVKGVGKQIRFLRDELSAMNATLQMLADVEQLNPQMRDWRDKLRELAYDLEDCVDAFMVRVDNERDVPSGFIKRFFRKLKKLKERHEIANEIEEHKACVIEASERRKRYNFFEATSITNTSVVDPRLPALYVEIDKLVGIDGPKMDIIEWLTAETKDSSKELKVLSLVGCGGIGKTTLANQVYQSVKSQFSCAAFVSVSRNPDVKKILRDMAKGLGITDNTLDYDEQQLINKLREHLMNKRYLLVVDDVWDGKPWETIKLPLVNENCGSRIITTTRSIAVASCLSSESNNVYKMKPLSFDDSRRLLFKRAFGSENISFTHLGSVPDEILRKCDGLPLAIIAISSMLADQHAKCEWDRVLNDIGSALAKKPGAENMTTILSMSYFDIPHRQRTCLLYLSVFPEDSVIEKQCLITRWIAEGFIQEQEGRTKYEIGGGYFNDLINRSMIQPIDVEYGEAEACRVHDIILDYLKCKAVEENFVTSLDSAEHAYTSEYKIRRLCLNNCNEEHVALWGSVVLSHVRSVTIFGQPLQTSLLRSAVVRLLDLGDCSDMSDLHLSSIEKLLHLKYLRVSSCSITELPGKIGELQHLQTLDVRYTRIKELPPGIAKLQRLAHLYVDWDVTFPDGMIGQMLNLEERRAYGVQSYEQQKSLQEFSKLTKLRTLEIRCNLTIPDGLEGMIQIVEIYIYLEALLSSCNLHNLYIMNFPGGYPLSLDKRHPPSPCSLRKLCFKRWAIYKVPNWMGFLENLKVLELVIIKVGPEDIETLGAIPSLHFLKLSTDGGTDGSIVIHPSNGFRCLKYFSICIYACGTSLEFEVGSMPMVEHVNLEFSVHKEECLNGASNLGIHHLSSLSKFEVTLSNNYVSHDLVEGEDNCTARCVASVINTIETLPNSSVSFKQWWDEDECEHFLRVGSLRIAGFDDSLWFSFVTTTYFLFY</sequence>
<dbReference type="GO" id="GO:0002758">
    <property type="term" value="P:innate immune response-activating signaling pathway"/>
    <property type="evidence" value="ECO:0007669"/>
    <property type="project" value="UniProtKB-ARBA"/>
</dbReference>
<organism evidence="11 12">
    <name type="scientific">Panicum virgatum</name>
    <name type="common">Blackwell switchgrass</name>
    <dbReference type="NCBI Taxonomy" id="38727"/>
    <lineage>
        <taxon>Eukaryota</taxon>
        <taxon>Viridiplantae</taxon>
        <taxon>Streptophyta</taxon>
        <taxon>Embryophyta</taxon>
        <taxon>Tracheophyta</taxon>
        <taxon>Spermatophyta</taxon>
        <taxon>Magnoliopsida</taxon>
        <taxon>Liliopsida</taxon>
        <taxon>Poales</taxon>
        <taxon>Poaceae</taxon>
        <taxon>PACMAD clade</taxon>
        <taxon>Panicoideae</taxon>
        <taxon>Panicodae</taxon>
        <taxon>Paniceae</taxon>
        <taxon>Panicinae</taxon>
        <taxon>Panicum</taxon>
        <taxon>Panicum sect. Hiantes</taxon>
    </lineage>
</organism>
<reference evidence="11" key="1">
    <citation type="submission" date="2020-05" db="EMBL/GenBank/DDBJ databases">
        <title>WGS assembly of Panicum virgatum.</title>
        <authorList>
            <person name="Lovell J.T."/>
            <person name="Jenkins J."/>
            <person name="Shu S."/>
            <person name="Juenger T.E."/>
            <person name="Schmutz J."/>
        </authorList>
    </citation>
    <scope>NUCLEOTIDE SEQUENCE</scope>
    <source>
        <strain evidence="11">AP13</strain>
    </source>
</reference>
<gene>
    <name evidence="11" type="ORF">PVAP13_3KG461500</name>
</gene>
<keyword evidence="6" id="KW-0175">Coiled coil</keyword>
<dbReference type="InterPro" id="IPR044974">
    <property type="entry name" value="Disease_R_plants"/>
</dbReference>
<dbReference type="Proteomes" id="UP000823388">
    <property type="component" value="Chromosome 3K"/>
</dbReference>
<dbReference type="InterPro" id="IPR002182">
    <property type="entry name" value="NB-ARC"/>
</dbReference>
<keyword evidence="2" id="KW-0433">Leucine-rich repeat</keyword>
<dbReference type="EMBL" id="CM029041">
    <property type="protein sequence ID" value="KAG2629624.1"/>
    <property type="molecule type" value="Genomic_DNA"/>
</dbReference>
<evidence type="ECO:0000256" key="1">
    <source>
        <dbReference type="ARBA" id="ARBA00008894"/>
    </source>
</evidence>
<keyword evidence="12" id="KW-1185">Reference proteome</keyword>
<dbReference type="Pfam" id="PF18052">
    <property type="entry name" value="Rx_N"/>
    <property type="match status" value="1"/>
</dbReference>
<evidence type="ECO:0000256" key="4">
    <source>
        <dbReference type="ARBA" id="ARBA00022741"/>
    </source>
</evidence>
<comment type="caution">
    <text evidence="11">The sequence shown here is derived from an EMBL/GenBank/DDBJ whole genome shotgun (WGS) entry which is preliminary data.</text>
</comment>
<dbReference type="Gene3D" id="1.20.5.4130">
    <property type="match status" value="1"/>
</dbReference>
<dbReference type="AlphaFoldDB" id="A0A8T0V8G7"/>
<evidence type="ECO:0000256" key="5">
    <source>
        <dbReference type="ARBA" id="ARBA00022821"/>
    </source>
</evidence>
<dbReference type="SUPFAM" id="SSF52058">
    <property type="entry name" value="L domain-like"/>
    <property type="match status" value="1"/>
</dbReference>
<dbReference type="PRINTS" id="PR00364">
    <property type="entry name" value="DISEASERSIST"/>
</dbReference>
<dbReference type="Pfam" id="PF23559">
    <property type="entry name" value="WHD_DRP"/>
    <property type="match status" value="1"/>
</dbReference>
<dbReference type="InterPro" id="IPR041118">
    <property type="entry name" value="Rx_N"/>
</dbReference>
<evidence type="ECO:0000259" key="8">
    <source>
        <dbReference type="Pfam" id="PF18052"/>
    </source>
</evidence>
<dbReference type="Pfam" id="PF00931">
    <property type="entry name" value="NB-ARC"/>
    <property type="match status" value="1"/>
</dbReference>
<protein>
    <submittedName>
        <fullName evidence="11">Uncharacterized protein</fullName>
    </submittedName>
</protein>
<dbReference type="FunFam" id="1.10.10.10:FF:000322">
    <property type="entry name" value="Probable disease resistance protein At1g63360"/>
    <property type="match status" value="1"/>
</dbReference>
<feature type="domain" description="Disease resistance protein winged helix" evidence="9">
    <location>
        <begin position="428"/>
        <end position="496"/>
    </location>
</feature>
<dbReference type="InterPro" id="IPR036388">
    <property type="entry name" value="WH-like_DNA-bd_sf"/>
</dbReference>
<dbReference type="Pfam" id="PF23598">
    <property type="entry name" value="LRR_14"/>
    <property type="match status" value="1"/>
</dbReference>
<feature type="domain" description="Disease resistance R13L4/SHOC-2-like LRR" evidence="10">
    <location>
        <begin position="547"/>
        <end position="895"/>
    </location>
</feature>
<dbReference type="Gene3D" id="3.40.50.300">
    <property type="entry name" value="P-loop containing nucleotide triphosphate hydrolases"/>
    <property type="match status" value="1"/>
</dbReference>
<keyword evidence="4" id="KW-0547">Nucleotide-binding</keyword>
<evidence type="ECO:0000256" key="6">
    <source>
        <dbReference type="ARBA" id="ARBA00023054"/>
    </source>
</evidence>
<dbReference type="SUPFAM" id="SSF52540">
    <property type="entry name" value="P-loop containing nucleoside triphosphate hydrolases"/>
    <property type="match status" value="1"/>
</dbReference>
<dbReference type="FunFam" id="3.40.50.300:FF:001091">
    <property type="entry name" value="Probable disease resistance protein At1g61300"/>
    <property type="match status" value="1"/>
</dbReference>
<dbReference type="PANTHER" id="PTHR23155">
    <property type="entry name" value="DISEASE RESISTANCE PROTEIN RP"/>
    <property type="match status" value="1"/>
</dbReference>
<comment type="similarity">
    <text evidence="1">Belongs to the disease resistance NB-LRR family.</text>
</comment>
<proteinExistence type="inferred from homology"/>
<dbReference type="InterPro" id="IPR058922">
    <property type="entry name" value="WHD_DRP"/>
</dbReference>
<dbReference type="InterPro" id="IPR042197">
    <property type="entry name" value="Apaf_helical"/>
</dbReference>
<dbReference type="InterPro" id="IPR055414">
    <property type="entry name" value="LRR_R13L4/SHOC2-like"/>
</dbReference>
<dbReference type="PANTHER" id="PTHR23155:SF1028">
    <property type="entry name" value="OS08G0174800 PROTEIN"/>
    <property type="match status" value="1"/>
</dbReference>
<evidence type="ECO:0000256" key="3">
    <source>
        <dbReference type="ARBA" id="ARBA00022737"/>
    </source>
</evidence>
<keyword evidence="5" id="KW-0611">Plant defense</keyword>
<feature type="domain" description="Disease resistance N-terminal" evidence="8">
    <location>
        <begin position="12"/>
        <end position="103"/>
    </location>
</feature>
<dbReference type="InterPro" id="IPR032675">
    <property type="entry name" value="LRR_dom_sf"/>
</dbReference>
<dbReference type="GO" id="GO:0043531">
    <property type="term" value="F:ADP binding"/>
    <property type="evidence" value="ECO:0007669"/>
    <property type="project" value="InterPro"/>
</dbReference>
<name>A0A8T0V8G7_PANVG</name>
<dbReference type="Gene3D" id="1.10.10.10">
    <property type="entry name" value="Winged helix-like DNA-binding domain superfamily/Winged helix DNA-binding domain"/>
    <property type="match status" value="1"/>
</dbReference>
<dbReference type="GO" id="GO:0042742">
    <property type="term" value="P:defense response to bacterium"/>
    <property type="evidence" value="ECO:0007669"/>
    <property type="project" value="UniProtKB-ARBA"/>
</dbReference>
<dbReference type="InterPro" id="IPR027417">
    <property type="entry name" value="P-loop_NTPase"/>
</dbReference>
<dbReference type="CDD" id="cd14798">
    <property type="entry name" value="RX-CC_like"/>
    <property type="match status" value="1"/>
</dbReference>
<dbReference type="Gene3D" id="1.10.8.430">
    <property type="entry name" value="Helical domain of apoptotic protease-activating factors"/>
    <property type="match status" value="1"/>
</dbReference>
<evidence type="ECO:0000256" key="2">
    <source>
        <dbReference type="ARBA" id="ARBA00022614"/>
    </source>
</evidence>
<evidence type="ECO:0000259" key="9">
    <source>
        <dbReference type="Pfam" id="PF23559"/>
    </source>
</evidence>
<dbReference type="InterPro" id="IPR038005">
    <property type="entry name" value="RX-like_CC"/>
</dbReference>
<evidence type="ECO:0000313" key="12">
    <source>
        <dbReference type="Proteomes" id="UP000823388"/>
    </source>
</evidence>
<keyword evidence="3" id="KW-0677">Repeat</keyword>
<accession>A0A8T0V8G7</accession>
<evidence type="ECO:0000313" key="11">
    <source>
        <dbReference type="EMBL" id="KAG2629624.1"/>
    </source>
</evidence>
<feature type="domain" description="NB-ARC" evidence="7">
    <location>
        <begin position="187"/>
        <end position="340"/>
    </location>
</feature>
<dbReference type="GO" id="GO:0009626">
    <property type="term" value="P:plant-type hypersensitive response"/>
    <property type="evidence" value="ECO:0007669"/>
    <property type="project" value="UniProtKB-ARBA"/>
</dbReference>
<evidence type="ECO:0000259" key="10">
    <source>
        <dbReference type="Pfam" id="PF23598"/>
    </source>
</evidence>
<evidence type="ECO:0000259" key="7">
    <source>
        <dbReference type="Pfam" id="PF00931"/>
    </source>
</evidence>